<keyword evidence="5" id="KW-0067">ATP-binding</keyword>
<dbReference type="PANTHER" id="PTHR43785:SF12">
    <property type="entry name" value="TYPE-1 GLUTAMINE SYNTHETASE 2"/>
    <property type="match status" value="1"/>
</dbReference>
<comment type="similarity">
    <text evidence="7 8">Belongs to the glutamine synthetase family.</text>
</comment>
<dbReference type="GO" id="GO:0016874">
    <property type="term" value="F:ligase activity"/>
    <property type="evidence" value="ECO:0007669"/>
    <property type="project" value="UniProtKB-KW"/>
</dbReference>
<evidence type="ECO:0000256" key="1">
    <source>
        <dbReference type="ARBA" id="ARBA00001946"/>
    </source>
</evidence>
<accession>A0ABV3RLA6</accession>
<feature type="domain" description="GS beta-grasp" evidence="9">
    <location>
        <begin position="37"/>
        <end position="137"/>
    </location>
</feature>
<dbReference type="InterPro" id="IPR036651">
    <property type="entry name" value="Gln_synt_N_sf"/>
</dbReference>
<evidence type="ECO:0000256" key="7">
    <source>
        <dbReference type="PROSITE-ProRule" id="PRU01330"/>
    </source>
</evidence>
<dbReference type="InterPro" id="IPR014746">
    <property type="entry name" value="Gln_synth/guanido_kin_cat_dom"/>
</dbReference>
<evidence type="ECO:0000256" key="5">
    <source>
        <dbReference type="ARBA" id="ARBA00022840"/>
    </source>
</evidence>
<dbReference type="PROSITE" id="PS51986">
    <property type="entry name" value="GS_BETA_GRASP"/>
    <property type="match status" value="1"/>
</dbReference>
<keyword evidence="4" id="KW-0547">Nucleotide-binding</keyword>
<protein>
    <submittedName>
        <fullName evidence="11">Glutamine synthetase family protein</fullName>
        <ecNumber evidence="11">6.3.1.-</ecNumber>
    </submittedName>
</protein>
<dbReference type="SUPFAM" id="SSF54368">
    <property type="entry name" value="Glutamine synthetase, N-terminal domain"/>
    <property type="match status" value="1"/>
</dbReference>
<evidence type="ECO:0000259" key="10">
    <source>
        <dbReference type="PROSITE" id="PS51987"/>
    </source>
</evidence>
<dbReference type="Pfam" id="PF00120">
    <property type="entry name" value="Gln-synt_C"/>
    <property type="match status" value="1"/>
</dbReference>
<dbReference type="EMBL" id="JBFNXX010000005">
    <property type="protein sequence ID" value="MEW9919767.1"/>
    <property type="molecule type" value="Genomic_DNA"/>
</dbReference>
<evidence type="ECO:0000256" key="4">
    <source>
        <dbReference type="ARBA" id="ARBA00022741"/>
    </source>
</evidence>
<evidence type="ECO:0000256" key="8">
    <source>
        <dbReference type="RuleBase" id="RU000384"/>
    </source>
</evidence>
<keyword evidence="3 11" id="KW-0436">Ligase</keyword>
<reference evidence="11 12" key="1">
    <citation type="submission" date="2024-07" db="EMBL/GenBank/DDBJ databases">
        <title>Marimonas sp.nov., isolated from tidal-flat sediment.</title>
        <authorList>
            <person name="Jayan J.N."/>
            <person name="Lee S.S."/>
        </authorList>
    </citation>
    <scope>NUCLEOTIDE SEQUENCE [LARGE SCALE GENOMIC DNA]</scope>
    <source>
        <strain evidence="11 12">MJW-29</strain>
    </source>
</reference>
<dbReference type="Proteomes" id="UP001556098">
    <property type="component" value="Unassembled WGS sequence"/>
</dbReference>
<dbReference type="Gene3D" id="3.10.20.70">
    <property type="entry name" value="Glutamine synthetase, N-terminal domain"/>
    <property type="match status" value="1"/>
</dbReference>
<keyword evidence="6" id="KW-0535">Nitrogen fixation</keyword>
<dbReference type="PANTHER" id="PTHR43785">
    <property type="entry name" value="GAMMA-GLUTAMYLPUTRESCINE SYNTHETASE"/>
    <property type="match status" value="1"/>
</dbReference>
<dbReference type="SUPFAM" id="SSF55931">
    <property type="entry name" value="Glutamine synthetase/guanido kinase"/>
    <property type="match status" value="1"/>
</dbReference>
<proteinExistence type="inferred from homology"/>
<comment type="cofactor">
    <cofactor evidence="1">
        <name>Mg(2+)</name>
        <dbReference type="ChEBI" id="CHEBI:18420"/>
    </cofactor>
</comment>
<dbReference type="SMART" id="SM01230">
    <property type="entry name" value="Gln-synt_C"/>
    <property type="match status" value="1"/>
</dbReference>
<dbReference type="PROSITE" id="PS51987">
    <property type="entry name" value="GS_CATALYTIC"/>
    <property type="match status" value="1"/>
</dbReference>
<evidence type="ECO:0000313" key="12">
    <source>
        <dbReference type="Proteomes" id="UP001556098"/>
    </source>
</evidence>
<sequence length="484" mass="52227">MTDLRAQIAAGALARAGLLDEAGIDRAAALAAEVAGSGIETVRVLFTDQHGILRGKTVVAGAFASVLVNGMAAPSTLLLKDTSHRTVFPVWSKDGAVAGDMRGAGDILMVPDPATFRRLPWSEASAWVLCDLAYADGAAMPLCTRAILRDAVARLADQGKALRVGLEVEFHVFRVTDARMDHAGATMPGAPVETENIAQGYQFLTERHYDAMEPVMDRLRRVCEGLGLPIRSMEVEMGPSQIEFTFDPADPMTHADNMVMLRTAIKEVCAREGLHATFMCKPKLENAAASGWHLHQSLVDVATGANLFVPLGSELTPDCSAWIAGLLAHARAGCLLSTPTVNGYKRYLPHQLAPNRIAWGRDNRGAMIRALVAPGNPASRIENRVAEPAANPYLFFAGQIIAGMDGLARGLTAPAAVEDPYDAEVEALPESLLAAVEAFGASELYREALGDACVDYLCTIRRAEWERYHLAVSEWEQREYFGIY</sequence>
<name>A0ABV3RLA6_9RHOB</name>
<comment type="function">
    <text evidence="2">Catalyzes the ATP-dependent biosynthesis of glutamine from glutamate and ammonia.</text>
</comment>
<feature type="domain" description="GS catalytic" evidence="10">
    <location>
        <begin position="144"/>
        <end position="484"/>
    </location>
</feature>
<evidence type="ECO:0000259" key="9">
    <source>
        <dbReference type="PROSITE" id="PS51986"/>
    </source>
</evidence>
<dbReference type="RefSeq" id="WP_367877466.1">
    <property type="nucleotide sequence ID" value="NZ_JBFNXX010000005.1"/>
</dbReference>
<comment type="caution">
    <text evidence="11">The sequence shown here is derived from an EMBL/GenBank/DDBJ whole genome shotgun (WGS) entry which is preliminary data.</text>
</comment>
<evidence type="ECO:0000256" key="3">
    <source>
        <dbReference type="ARBA" id="ARBA00022598"/>
    </source>
</evidence>
<dbReference type="Gene3D" id="3.30.590.10">
    <property type="entry name" value="Glutamine synthetase/guanido kinase, catalytic domain"/>
    <property type="match status" value="1"/>
</dbReference>
<gene>
    <name evidence="11" type="ORF">AB2B41_09135</name>
</gene>
<evidence type="ECO:0000256" key="2">
    <source>
        <dbReference type="ARBA" id="ARBA00003117"/>
    </source>
</evidence>
<keyword evidence="12" id="KW-1185">Reference proteome</keyword>
<evidence type="ECO:0000313" key="11">
    <source>
        <dbReference type="EMBL" id="MEW9919767.1"/>
    </source>
</evidence>
<dbReference type="EC" id="6.3.1.-" evidence="11"/>
<organism evidence="11 12">
    <name type="scientific">Sulfitobacter sediminis</name>
    <dbReference type="NCBI Taxonomy" id="3234186"/>
    <lineage>
        <taxon>Bacteria</taxon>
        <taxon>Pseudomonadati</taxon>
        <taxon>Pseudomonadota</taxon>
        <taxon>Alphaproteobacteria</taxon>
        <taxon>Rhodobacterales</taxon>
        <taxon>Roseobacteraceae</taxon>
        <taxon>Sulfitobacter</taxon>
    </lineage>
</organism>
<dbReference type="InterPro" id="IPR008146">
    <property type="entry name" value="Gln_synth_cat_dom"/>
</dbReference>
<dbReference type="InterPro" id="IPR008147">
    <property type="entry name" value="Gln_synt_N"/>
</dbReference>
<evidence type="ECO:0000256" key="6">
    <source>
        <dbReference type="ARBA" id="ARBA00023231"/>
    </source>
</evidence>